<dbReference type="EMBL" id="SHOA02000012">
    <property type="protein sequence ID" value="TDH72508.1"/>
    <property type="molecule type" value="Genomic_DNA"/>
</dbReference>
<sequence length="92" mass="10905">MNIEPREAQFLLELQKRDNNDNQLLPTQFYNIEKPCQEGRRNYKPRQSYAEETEVQANKQSFYLKRTIERLAYGYQDTKVALVDAATWSSNV</sequence>
<gene>
    <name evidence="1" type="ORF">CCR75_003869</name>
</gene>
<proteinExistence type="predicted"/>
<organism evidence="1 2">
    <name type="scientific">Bremia lactucae</name>
    <name type="common">Lettuce downy mildew</name>
    <dbReference type="NCBI Taxonomy" id="4779"/>
    <lineage>
        <taxon>Eukaryota</taxon>
        <taxon>Sar</taxon>
        <taxon>Stramenopiles</taxon>
        <taxon>Oomycota</taxon>
        <taxon>Peronosporomycetes</taxon>
        <taxon>Peronosporales</taxon>
        <taxon>Peronosporaceae</taxon>
        <taxon>Bremia</taxon>
    </lineage>
</organism>
<protein>
    <submittedName>
        <fullName evidence="1">Uncharacterized protein</fullName>
    </submittedName>
</protein>
<dbReference type="KEGG" id="blac:94347632"/>
<comment type="caution">
    <text evidence="1">The sequence shown here is derived from an EMBL/GenBank/DDBJ whole genome shotgun (WGS) entry which is preliminary data.</text>
</comment>
<dbReference type="Proteomes" id="UP000294530">
    <property type="component" value="Unassembled WGS sequence"/>
</dbReference>
<name>A0A976IIQ0_BRELC</name>
<keyword evidence="2" id="KW-1185">Reference proteome</keyword>
<dbReference type="RefSeq" id="XP_067822007.1">
    <property type="nucleotide sequence ID" value="XM_067961961.1"/>
</dbReference>
<dbReference type="GeneID" id="94347632"/>
<accession>A0A976IIQ0</accession>
<evidence type="ECO:0000313" key="2">
    <source>
        <dbReference type="Proteomes" id="UP000294530"/>
    </source>
</evidence>
<evidence type="ECO:0000313" key="1">
    <source>
        <dbReference type="EMBL" id="TDH72508.1"/>
    </source>
</evidence>
<reference evidence="1 2" key="1">
    <citation type="journal article" date="2021" name="Genome Biol.">
        <title>AFLAP: assembly-free linkage analysis pipeline using k-mers from genome sequencing data.</title>
        <authorList>
            <person name="Fletcher K."/>
            <person name="Zhang L."/>
            <person name="Gil J."/>
            <person name="Han R."/>
            <person name="Cavanaugh K."/>
            <person name="Michelmore R."/>
        </authorList>
    </citation>
    <scope>NUCLEOTIDE SEQUENCE [LARGE SCALE GENOMIC DNA]</scope>
    <source>
        <strain evidence="1 2">SF5</strain>
    </source>
</reference>
<dbReference type="AlphaFoldDB" id="A0A976IIQ0"/>